<keyword evidence="5" id="KW-0998">Cell outer membrane</keyword>
<evidence type="ECO:0000256" key="5">
    <source>
        <dbReference type="ARBA" id="ARBA00023237"/>
    </source>
</evidence>
<dbReference type="STRING" id="45496.SAMN04488079_105144"/>
<name>A0A1I3X244_9GAMM</name>
<dbReference type="GO" id="GO:0009279">
    <property type="term" value="C:cell outer membrane"/>
    <property type="evidence" value="ECO:0007669"/>
    <property type="project" value="UniProtKB-SubCell"/>
</dbReference>
<evidence type="ECO:0000256" key="4">
    <source>
        <dbReference type="ARBA" id="ARBA00023139"/>
    </source>
</evidence>
<keyword evidence="8" id="KW-1185">Reference proteome</keyword>
<evidence type="ECO:0000313" key="7">
    <source>
        <dbReference type="EMBL" id="SFK12926.1"/>
    </source>
</evidence>
<dbReference type="AlphaFoldDB" id="A0A1I3X244"/>
<dbReference type="Proteomes" id="UP000198924">
    <property type="component" value="Unassembled WGS sequence"/>
</dbReference>
<keyword evidence="3" id="KW-0472">Membrane</keyword>
<dbReference type="EMBL" id="FOSH01000005">
    <property type="protein sequence ID" value="SFK12926.1"/>
    <property type="molecule type" value="Genomic_DNA"/>
</dbReference>
<comment type="subcellular location">
    <subcellularLocation>
        <location evidence="1">Cell outer membrane</location>
        <topology evidence="1">Lipid-anchor</topology>
    </subcellularLocation>
</comment>
<evidence type="ECO:0000313" key="8">
    <source>
        <dbReference type="Proteomes" id="UP000198924"/>
    </source>
</evidence>
<keyword evidence="4" id="KW-0564">Palmitate</keyword>
<reference evidence="8" key="1">
    <citation type="submission" date="2016-10" db="EMBL/GenBank/DDBJ databases">
        <authorList>
            <person name="Varghese N."/>
            <person name="Submissions S."/>
        </authorList>
    </citation>
    <scope>NUCLEOTIDE SEQUENCE [LARGE SCALE GENOMIC DNA]</scope>
    <source>
        <strain evidence="8">DSM 11578</strain>
    </source>
</reference>
<dbReference type="InterPro" id="IPR032831">
    <property type="entry name" value="LptM_cons"/>
</dbReference>
<protein>
    <submittedName>
        <fullName evidence="7">Lipoprotein-attachment site-containing protein</fullName>
    </submittedName>
</protein>
<dbReference type="OrthoDB" id="8550022at2"/>
<gene>
    <name evidence="7" type="ORF">SAMN04488079_105144</name>
</gene>
<evidence type="ECO:0000256" key="6">
    <source>
        <dbReference type="ARBA" id="ARBA00023288"/>
    </source>
</evidence>
<dbReference type="Pfam" id="PF13627">
    <property type="entry name" value="LptM_cons"/>
    <property type="match status" value="1"/>
</dbReference>
<keyword evidence="6 7" id="KW-0449">Lipoprotein</keyword>
<evidence type="ECO:0000256" key="3">
    <source>
        <dbReference type="ARBA" id="ARBA00023136"/>
    </source>
</evidence>
<accession>A0A1I3X244</accession>
<organism evidence="7 8">
    <name type="scientific">Methylophaga sulfidovorans</name>
    <dbReference type="NCBI Taxonomy" id="45496"/>
    <lineage>
        <taxon>Bacteria</taxon>
        <taxon>Pseudomonadati</taxon>
        <taxon>Pseudomonadota</taxon>
        <taxon>Gammaproteobacteria</taxon>
        <taxon>Thiotrichales</taxon>
        <taxon>Piscirickettsiaceae</taxon>
        <taxon>Methylophaga</taxon>
    </lineage>
</organism>
<evidence type="ECO:0000256" key="2">
    <source>
        <dbReference type="ARBA" id="ARBA00022729"/>
    </source>
</evidence>
<dbReference type="NCBIfam" id="NF047847">
    <property type="entry name" value="SS_mature_LptM"/>
    <property type="match status" value="1"/>
</dbReference>
<proteinExistence type="predicted"/>
<dbReference type="RefSeq" id="WP_007144516.1">
    <property type="nucleotide sequence ID" value="NZ_FOSH01000005.1"/>
</dbReference>
<keyword evidence="2" id="KW-0732">Signal</keyword>
<dbReference type="PROSITE" id="PS51257">
    <property type="entry name" value="PROKAR_LIPOPROTEIN"/>
    <property type="match status" value="1"/>
</dbReference>
<evidence type="ECO:0000256" key="1">
    <source>
        <dbReference type="ARBA" id="ARBA00004459"/>
    </source>
</evidence>
<sequence>MRAISCWTRLALLVCVLMAVTGCGQKGDLYLPEGQTNLIAAG</sequence>